<name>A0AAV4FP93_9GAST</name>
<accession>A0AAV4FP93</accession>
<dbReference type="EMBL" id="BMAT01011569">
    <property type="protein sequence ID" value="GFR75107.1"/>
    <property type="molecule type" value="Genomic_DNA"/>
</dbReference>
<evidence type="ECO:0000313" key="1">
    <source>
        <dbReference type="EMBL" id="GFR75107.1"/>
    </source>
</evidence>
<keyword evidence="2" id="KW-1185">Reference proteome</keyword>
<proteinExistence type="predicted"/>
<sequence length="107" mass="11643">MVGNRTHDLQISNPTANHSAMLALKLLKLMKNLQQKACTCAADVRVPIPGRVGSVNARLHPQPGFNDAARLSAARSASGARGEICACGLRKSRGYPCWFDRPIRKFD</sequence>
<dbReference type="Proteomes" id="UP000762676">
    <property type="component" value="Unassembled WGS sequence"/>
</dbReference>
<protein>
    <submittedName>
        <fullName evidence="1">Uncharacterized protein</fullName>
    </submittedName>
</protein>
<comment type="caution">
    <text evidence="1">The sequence shown here is derived from an EMBL/GenBank/DDBJ whole genome shotgun (WGS) entry which is preliminary data.</text>
</comment>
<gene>
    <name evidence="1" type="ORF">ElyMa_005769700</name>
</gene>
<dbReference type="AlphaFoldDB" id="A0AAV4FP93"/>
<evidence type="ECO:0000313" key="2">
    <source>
        <dbReference type="Proteomes" id="UP000762676"/>
    </source>
</evidence>
<organism evidence="1 2">
    <name type="scientific">Elysia marginata</name>
    <dbReference type="NCBI Taxonomy" id="1093978"/>
    <lineage>
        <taxon>Eukaryota</taxon>
        <taxon>Metazoa</taxon>
        <taxon>Spiralia</taxon>
        <taxon>Lophotrochozoa</taxon>
        <taxon>Mollusca</taxon>
        <taxon>Gastropoda</taxon>
        <taxon>Heterobranchia</taxon>
        <taxon>Euthyneura</taxon>
        <taxon>Panpulmonata</taxon>
        <taxon>Sacoglossa</taxon>
        <taxon>Placobranchoidea</taxon>
        <taxon>Plakobranchidae</taxon>
        <taxon>Elysia</taxon>
    </lineage>
</organism>
<reference evidence="1 2" key="1">
    <citation type="journal article" date="2021" name="Elife">
        <title>Chloroplast acquisition without the gene transfer in kleptoplastic sea slugs, Plakobranchus ocellatus.</title>
        <authorList>
            <person name="Maeda T."/>
            <person name="Takahashi S."/>
            <person name="Yoshida T."/>
            <person name="Shimamura S."/>
            <person name="Takaki Y."/>
            <person name="Nagai Y."/>
            <person name="Toyoda A."/>
            <person name="Suzuki Y."/>
            <person name="Arimoto A."/>
            <person name="Ishii H."/>
            <person name="Satoh N."/>
            <person name="Nishiyama T."/>
            <person name="Hasebe M."/>
            <person name="Maruyama T."/>
            <person name="Minagawa J."/>
            <person name="Obokata J."/>
            <person name="Shigenobu S."/>
        </authorList>
    </citation>
    <scope>NUCLEOTIDE SEQUENCE [LARGE SCALE GENOMIC DNA]</scope>
</reference>